<dbReference type="Proteomes" id="UP000387223">
    <property type="component" value="Unassembled WGS sequence"/>
</dbReference>
<reference evidence="1 2" key="1">
    <citation type="journal article" date="2019" name="J. Gen. Appl. Microbiol.">
        <title>Aerobic degradation of cis-dichloroethene by the marine bacterium Marinobacter salsuginis strain 5N-3.</title>
        <authorList>
            <person name="Inoue Y."/>
            <person name="Fukunaga Y."/>
            <person name="Katsumata H."/>
            <person name="Ohji S."/>
            <person name="Hosoyama A."/>
            <person name="Mori K."/>
            <person name="Ando K."/>
        </authorList>
    </citation>
    <scope>NUCLEOTIDE SEQUENCE [LARGE SCALE GENOMIC DNA]</scope>
    <source>
        <strain evidence="1 2">NBRC 109114</strain>
    </source>
</reference>
<proteinExistence type="predicted"/>
<evidence type="ECO:0000313" key="1">
    <source>
        <dbReference type="EMBL" id="GBO88657.1"/>
    </source>
</evidence>
<organism evidence="1 2">
    <name type="scientific">Marinobacter salsuginis</name>
    <dbReference type="NCBI Taxonomy" id="418719"/>
    <lineage>
        <taxon>Bacteria</taxon>
        <taxon>Pseudomonadati</taxon>
        <taxon>Pseudomonadota</taxon>
        <taxon>Gammaproteobacteria</taxon>
        <taxon>Pseudomonadales</taxon>
        <taxon>Marinobacteraceae</taxon>
        <taxon>Marinobacter</taxon>
    </lineage>
</organism>
<dbReference type="EMBL" id="BGZI01000015">
    <property type="protein sequence ID" value="GBO88657.1"/>
    <property type="molecule type" value="Genomic_DNA"/>
</dbReference>
<sequence>MIQHLKGAEEMGIEALVGKSPARRGFNKMTTADHLKLAVKTAQSPLDFVFHLDTSSSYSHAGFVAYSPVRVSTKHGSTVTTDGG</sequence>
<name>A0A5M3Q0P2_9GAMM</name>
<dbReference type="AlphaFoldDB" id="A0A5M3Q0P2"/>
<gene>
    <name evidence="1" type="ORF">MSSD14B_23250</name>
</gene>
<protein>
    <submittedName>
        <fullName evidence="1">Uncharacterized protein</fullName>
    </submittedName>
</protein>
<accession>A0A5M3Q0P2</accession>
<evidence type="ECO:0000313" key="2">
    <source>
        <dbReference type="Proteomes" id="UP000387223"/>
    </source>
</evidence>
<comment type="caution">
    <text evidence="1">The sequence shown here is derived from an EMBL/GenBank/DDBJ whole genome shotgun (WGS) entry which is preliminary data.</text>
</comment>